<dbReference type="AlphaFoldDB" id="A0A7W2TXH9"/>
<dbReference type="SUPFAM" id="SSF51905">
    <property type="entry name" value="FAD/NAD(P)-binding domain"/>
    <property type="match status" value="1"/>
</dbReference>
<feature type="domain" description="FAD-dependent oxidoreductase 2 FAD-binding" evidence="5">
    <location>
        <begin position="9"/>
        <end position="527"/>
    </location>
</feature>
<protein>
    <submittedName>
        <fullName evidence="6">FAD-dependent oxidoreductase</fullName>
    </submittedName>
</protein>
<evidence type="ECO:0000256" key="2">
    <source>
        <dbReference type="ARBA" id="ARBA00022630"/>
    </source>
</evidence>
<evidence type="ECO:0000256" key="4">
    <source>
        <dbReference type="ARBA" id="ARBA00023002"/>
    </source>
</evidence>
<dbReference type="EMBL" id="JACFXU010000016">
    <property type="protein sequence ID" value="MBA6413770.1"/>
    <property type="molecule type" value="Genomic_DNA"/>
</dbReference>
<dbReference type="Pfam" id="PF00890">
    <property type="entry name" value="FAD_binding_2"/>
    <property type="match status" value="1"/>
</dbReference>
<evidence type="ECO:0000256" key="3">
    <source>
        <dbReference type="ARBA" id="ARBA00022827"/>
    </source>
</evidence>
<name>A0A7W2TXH9_9GAMM</name>
<dbReference type="GO" id="GO:0016491">
    <property type="term" value="F:oxidoreductase activity"/>
    <property type="evidence" value="ECO:0007669"/>
    <property type="project" value="UniProtKB-KW"/>
</dbReference>
<dbReference type="SUPFAM" id="SSF56425">
    <property type="entry name" value="Succinate dehydrogenase/fumarate reductase flavoprotein, catalytic domain"/>
    <property type="match status" value="1"/>
</dbReference>
<evidence type="ECO:0000313" key="7">
    <source>
        <dbReference type="Proteomes" id="UP000539350"/>
    </source>
</evidence>
<evidence type="ECO:0000256" key="1">
    <source>
        <dbReference type="ARBA" id="ARBA00001974"/>
    </source>
</evidence>
<dbReference type="InterPro" id="IPR003953">
    <property type="entry name" value="FAD-dep_OxRdtase_2_FAD-bd"/>
</dbReference>
<dbReference type="InterPro" id="IPR027477">
    <property type="entry name" value="Succ_DH/fumarate_Rdtase_cat_sf"/>
</dbReference>
<comment type="caution">
    <text evidence="6">The sequence shown here is derived from an EMBL/GenBank/DDBJ whole genome shotgun (WGS) entry which is preliminary data.</text>
</comment>
<reference evidence="6 7" key="1">
    <citation type="submission" date="2020-07" db="EMBL/GenBank/DDBJ databases">
        <title>Halieaceae bacterium, F7430, whole genome shotgun sequencing project.</title>
        <authorList>
            <person name="Jiang S."/>
            <person name="Liu Z.W."/>
            <person name="Du Z.J."/>
        </authorList>
    </citation>
    <scope>NUCLEOTIDE SEQUENCE [LARGE SCALE GENOMIC DNA]</scope>
    <source>
        <strain evidence="6 7">F7430</strain>
    </source>
</reference>
<keyword evidence="2" id="KW-0285">Flavoprotein</keyword>
<dbReference type="PANTHER" id="PTHR43400:SF10">
    <property type="entry name" value="3-OXOSTEROID 1-DEHYDROGENASE"/>
    <property type="match status" value="1"/>
</dbReference>
<dbReference type="GO" id="GO:0008202">
    <property type="term" value="P:steroid metabolic process"/>
    <property type="evidence" value="ECO:0007669"/>
    <property type="project" value="UniProtKB-ARBA"/>
</dbReference>
<accession>A0A7W2TXH9</accession>
<keyword evidence="7" id="KW-1185">Reference proteome</keyword>
<evidence type="ECO:0000313" key="6">
    <source>
        <dbReference type="EMBL" id="MBA6413770.1"/>
    </source>
</evidence>
<organism evidence="6 7">
    <name type="scientific">Sediminihaliea albiluteola</name>
    <dbReference type="NCBI Taxonomy" id="2758564"/>
    <lineage>
        <taxon>Bacteria</taxon>
        <taxon>Pseudomonadati</taxon>
        <taxon>Pseudomonadota</taxon>
        <taxon>Gammaproteobacteria</taxon>
        <taxon>Cellvibrionales</taxon>
        <taxon>Halieaceae</taxon>
        <taxon>Sediminihaliea</taxon>
    </lineage>
</organism>
<sequence length="551" mass="59064">MTGSENSIDVMVVGGGVAGLCAAIAAHDQGAKVMLVEAADQLGGTASWSGGALWVPANHHLAAAGGEDSRDAALAYMRHCSQGRSKDSLLAAYLDAAPEVVRYLEDNTPLRFEVGIMPDYEGGIEGGFYTPGLSRSLAPHVFNINRLGDQQKLLRRSPHGTVPFGYQEYAQMNATIHPERIDPVEYQRRLEAGDLGWGEALCAALLLGVLERDIQISTETRLSEARPSDTGYDVTLDSQARGQSELAVRNLILCCGGYEWDSELMEKNFPRANVQPATVPDNLGTAWKLAEQLGAQIGNESTCWGWPAYKIPGETLADGNDLIRSGLVERALPHMVLINAKGRRFVDESLPYHAILKAMVELDSDGYSCPNLPAFHVFDQQFRDKYSFGPIAPGMPTPDWMLQAESLEELAAKAGIDAASLVSTIERFNQDVAERGKDSEFHRGTSSYGLFWGDPDNQPAPNLGCVNKGPFYAVPMFPSTIGTCGGPVTDEHARVLDSEGKAMPGLYAAGNSTAAFSGPSYFGPGGTIGPAMIFGVVAARHAGKRLQGEAS</sequence>
<dbReference type="InterPro" id="IPR036188">
    <property type="entry name" value="FAD/NAD-bd_sf"/>
</dbReference>
<dbReference type="InterPro" id="IPR050315">
    <property type="entry name" value="FAD-oxidoreductase_2"/>
</dbReference>
<dbReference type="PANTHER" id="PTHR43400">
    <property type="entry name" value="FUMARATE REDUCTASE"/>
    <property type="match status" value="1"/>
</dbReference>
<gene>
    <name evidence="6" type="ORF">H2508_11680</name>
</gene>
<dbReference type="RefSeq" id="WP_182173779.1">
    <property type="nucleotide sequence ID" value="NZ_JACFXU010000016.1"/>
</dbReference>
<comment type="cofactor">
    <cofactor evidence="1">
        <name>FAD</name>
        <dbReference type="ChEBI" id="CHEBI:57692"/>
    </cofactor>
</comment>
<evidence type="ECO:0000259" key="5">
    <source>
        <dbReference type="Pfam" id="PF00890"/>
    </source>
</evidence>
<keyword evidence="3" id="KW-0274">FAD</keyword>
<keyword evidence="4" id="KW-0560">Oxidoreductase</keyword>
<dbReference type="Gene3D" id="3.50.50.60">
    <property type="entry name" value="FAD/NAD(P)-binding domain"/>
    <property type="match status" value="2"/>
</dbReference>
<dbReference type="Proteomes" id="UP000539350">
    <property type="component" value="Unassembled WGS sequence"/>
</dbReference>
<proteinExistence type="predicted"/>
<dbReference type="Gene3D" id="3.90.700.10">
    <property type="entry name" value="Succinate dehydrogenase/fumarate reductase flavoprotein, catalytic domain"/>
    <property type="match status" value="1"/>
</dbReference>